<organism evidence="2 3">
    <name type="scientific">Corallococcus terminator</name>
    <dbReference type="NCBI Taxonomy" id="2316733"/>
    <lineage>
        <taxon>Bacteria</taxon>
        <taxon>Pseudomonadati</taxon>
        <taxon>Myxococcota</taxon>
        <taxon>Myxococcia</taxon>
        <taxon>Myxococcales</taxon>
        <taxon>Cystobacterineae</taxon>
        <taxon>Myxococcaceae</taxon>
        <taxon>Corallococcus</taxon>
    </lineage>
</organism>
<accession>A0A3A8IDZ3</accession>
<evidence type="ECO:0000313" key="3">
    <source>
        <dbReference type="Proteomes" id="UP000268094"/>
    </source>
</evidence>
<dbReference type="GO" id="GO:0009086">
    <property type="term" value="P:methionine biosynthetic process"/>
    <property type="evidence" value="ECO:0007669"/>
    <property type="project" value="InterPro"/>
</dbReference>
<dbReference type="SUPFAM" id="SSF51726">
    <property type="entry name" value="UROD/MetE-like"/>
    <property type="match status" value="1"/>
</dbReference>
<dbReference type="EMBL" id="RAVZ01000270">
    <property type="protein sequence ID" value="RKG78084.1"/>
    <property type="molecule type" value="Genomic_DNA"/>
</dbReference>
<dbReference type="GO" id="GO:0008270">
    <property type="term" value="F:zinc ion binding"/>
    <property type="evidence" value="ECO:0007669"/>
    <property type="project" value="InterPro"/>
</dbReference>
<feature type="domain" description="Cobalamin-independent methionine synthase MetE C-terminal/archaeal" evidence="1">
    <location>
        <begin position="209"/>
        <end position="338"/>
    </location>
</feature>
<sequence length="364" mass="39484">MPSPTIRRAVQLLPACATTGIGSLPHTQVELGLQAALAMDIPFLPQLPVGHPGELMIPAALEGLPGLRFDEDGVCTVDVAEWTAGRAAFEAKLEQALASGNLEAFEPTPEACRAWKPFLWEVEHRKLAFAKAQLSGPFTVRSVVRTTTGEPVLTVPGLDDAFYRLVMVRALAMVRALKRTGTTPLFYLDEPGLYAYVKMNPQHLLAQQELRLLVVALQREGALVGIHCCGNTDWAVLLDAQADLVSLDVRLSLDAMLEEREALERFLASGATLSLGVIPTDLASTYSVEELADSVEASLKAALPQGIGFAQAVSTVLLTPACGLAMRSVMDAERILEELKQSQRRLKRALEFERPAHQNPTHAH</sequence>
<dbReference type="Pfam" id="PF01717">
    <property type="entry name" value="Meth_synt_2"/>
    <property type="match status" value="1"/>
</dbReference>
<gene>
    <name evidence="2" type="ORF">D7V88_30200</name>
</gene>
<name>A0A3A8IDZ3_9BACT</name>
<dbReference type="AlphaFoldDB" id="A0A3A8IDZ3"/>
<dbReference type="RefSeq" id="WP_120544081.1">
    <property type="nucleotide sequence ID" value="NZ_RAVZ01000270.1"/>
</dbReference>
<protein>
    <recommendedName>
        <fullName evidence="1">Cobalamin-independent methionine synthase MetE C-terminal/archaeal domain-containing protein</fullName>
    </recommendedName>
</protein>
<evidence type="ECO:0000313" key="2">
    <source>
        <dbReference type="EMBL" id="RKG78084.1"/>
    </source>
</evidence>
<keyword evidence="3" id="KW-1185">Reference proteome</keyword>
<dbReference type="Proteomes" id="UP000268094">
    <property type="component" value="Unassembled WGS sequence"/>
</dbReference>
<reference evidence="3" key="1">
    <citation type="submission" date="2018-09" db="EMBL/GenBank/DDBJ databases">
        <authorList>
            <person name="Livingstone P.G."/>
            <person name="Whitworth D.E."/>
        </authorList>
    </citation>
    <scope>NUCLEOTIDE SEQUENCE [LARGE SCALE GENOMIC DNA]</scope>
    <source>
        <strain evidence="3">CA054A</strain>
    </source>
</reference>
<dbReference type="InterPro" id="IPR038071">
    <property type="entry name" value="UROD/MetE-like_sf"/>
</dbReference>
<evidence type="ECO:0000259" key="1">
    <source>
        <dbReference type="Pfam" id="PF01717"/>
    </source>
</evidence>
<dbReference type="OrthoDB" id="144815at2"/>
<dbReference type="InterPro" id="IPR002629">
    <property type="entry name" value="Met_Synth_C/arc"/>
</dbReference>
<dbReference type="GO" id="GO:0003871">
    <property type="term" value="F:5-methyltetrahydropteroyltriglutamate-homocysteine S-methyltransferase activity"/>
    <property type="evidence" value="ECO:0007669"/>
    <property type="project" value="InterPro"/>
</dbReference>
<proteinExistence type="predicted"/>
<dbReference type="Gene3D" id="3.20.20.210">
    <property type="match status" value="1"/>
</dbReference>
<comment type="caution">
    <text evidence="2">The sequence shown here is derived from an EMBL/GenBank/DDBJ whole genome shotgun (WGS) entry which is preliminary data.</text>
</comment>